<feature type="domain" description="Helitron helicase-like" evidence="1">
    <location>
        <begin position="32"/>
        <end position="156"/>
    </location>
</feature>
<keyword evidence="3" id="KW-1185">Reference proteome</keyword>
<proteinExistence type="predicted"/>
<dbReference type="OrthoDB" id="2449559at2759"/>
<evidence type="ECO:0000313" key="2">
    <source>
        <dbReference type="EMBL" id="CEP09900.1"/>
    </source>
</evidence>
<accession>A0A0B7N337</accession>
<name>A0A0B7N337_9FUNG</name>
<dbReference type="Proteomes" id="UP000054107">
    <property type="component" value="Unassembled WGS sequence"/>
</dbReference>
<dbReference type="AlphaFoldDB" id="A0A0B7N337"/>
<dbReference type="InterPro" id="IPR025476">
    <property type="entry name" value="Helitron_helicase-like"/>
</dbReference>
<gene>
    <name evidence="2" type="primary">PARPA_03486.1 scaffold 7965</name>
</gene>
<dbReference type="Pfam" id="PF14214">
    <property type="entry name" value="Helitron_like_N"/>
    <property type="match status" value="1"/>
</dbReference>
<dbReference type="EMBL" id="LN722575">
    <property type="protein sequence ID" value="CEP09900.1"/>
    <property type="molecule type" value="Genomic_DNA"/>
</dbReference>
<dbReference type="STRING" id="35722.A0A0B7N337"/>
<evidence type="ECO:0000313" key="3">
    <source>
        <dbReference type="Proteomes" id="UP000054107"/>
    </source>
</evidence>
<sequence length="201" mass="23310">MLDTIEKNKIATANRFVISTKGRTQKLKQRDIVNPQTKKLNKNIISTVPPHIRSSYAYKKRNYLDLQCIFDNLGSPQLFLTFSCSDNSEDFRSLIPGMANAWDDPVVFAMHWKRKWLKFFNNYILGYFADQIGGVKEYSWVLEVQDRGSPHIHLVLWTEKTVNELIDMNVVHTWFPPGNSSTSDPLMHQLVNTHQLHSCNL</sequence>
<evidence type="ECO:0000259" key="1">
    <source>
        <dbReference type="Pfam" id="PF14214"/>
    </source>
</evidence>
<organism evidence="2 3">
    <name type="scientific">Parasitella parasitica</name>
    <dbReference type="NCBI Taxonomy" id="35722"/>
    <lineage>
        <taxon>Eukaryota</taxon>
        <taxon>Fungi</taxon>
        <taxon>Fungi incertae sedis</taxon>
        <taxon>Mucoromycota</taxon>
        <taxon>Mucoromycotina</taxon>
        <taxon>Mucoromycetes</taxon>
        <taxon>Mucorales</taxon>
        <taxon>Mucorineae</taxon>
        <taxon>Mucoraceae</taxon>
        <taxon>Parasitella</taxon>
    </lineage>
</organism>
<feature type="non-terminal residue" evidence="2">
    <location>
        <position position="201"/>
    </location>
</feature>
<protein>
    <recommendedName>
        <fullName evidence="1">Helitron helicase-like domain-containing protein</fullName>
    </recommendedName>
</protein>
<reference evidence="2 3" key="1">
    <citation type="submission" date="2014-09" db="EMBL/GenBank/DDBJ databases">
        <authorList>
            <person name="Ellenberger Sabrina"/>
        </authorList>
    </citation>
    <scope>NUCLEOTIDE SEQUENCE [LARGE SCALE GENOMIC DNA]</scope>
    <source>
        <strain evidence="2 3">CBS 412.66</strain>
    </source>
</reference>